<dbReference type="InterPro" id="IPR002931">
    <property type="entry name" value="Transglutaminase-like"/>
</dbReference>
<sequence length="745" mass="85934">MRTSQSAQGVKRSFLQWHWEDRLIWASLFVILTQWAHTLIPYWYEETISMTFSMLNLMLVIGLLIPVHPWIRIPFGLIIVAYSVVDQLKAYDLWLPLAMEGKLGWLQVHPYIWLVGLIWITYELFMRFVRTSWHVTLLLVIQLLVFGILDSFTMDTLWDQVAWTMGASLLWLIGVHFRRMKARFPERWEIRPKYVLQIALSAILLLSLVITVGVSMPGLRPILMDPYTAFVMKGERTGPLGELSGLGAANSGTSDQRLAESGYSSDDTKLGDGFRLNYSPVMLVQTEQVGYWRAESKSIYQGDGWLDYEGYDNSPYAIVEQNESLRDAFSRDSKVKTTLVKQTITMQHRGSYPALFGIGTIQKVEAVQSESNDPLYWHRYDSELASFGNRDAYPSSYTIVSEVPVYTPDQLRSSSRNKTYTRTLWEPYLQLPQDYSPKVAELAQQIVEGADNDYDRAKRIEEYLRTNYRYTTQPNTKRRASEDFVESFLFEVREGYCDYFSSSMAVMLRTLNVPTRWVKGFAPGTRNIQSSEWITGREALTLESSEGTYRVTNADAHSWVEVYLGDYGWIAFEPTPGFTMIEATDNQAEEVEPEQEKPAQEEQEIKETRAADEAMELPAWLGLTAKLIVGTAVAAGFIFALLKWYAVGFSFRWFRIWNRKLTIKERMILETELWLSYCRLKGMKKHPAETVREAAKRWSADKPELATSAAIIVECFEQAKYGREAVTSDNWQRLKQAIRQFKHTR</sequence>
<accession>A0A1X7IB72</accession>
<dbReference type="Gene3D" id="3.10.620.30">
    <property type="match status" value="1"/>
</dbReference>
<feature type="transmembrane region" description="Helical" evidence="1">
    <location>
        <begin position="23"/>
        <end position="44"/>
    </location>
</feature>
<dbReference type="GO" id="GO:0008233">
    <property type="term" value="F:peptidase activity"/>
    <property type="evidence" value="ECO:0007669"/>
    <property type="project" value="UniProtKB-KW"/>
</dbReference>
<feature type="transmembrane region" description="Helical" evidence="1">
    <location>
        <begin position="56"/>
        <end position="85"/>
    </location>
</feature>
<dbReference type="Pfam" id="PF01841">
    <property type="entry name" value="Transglut_core"/>
    <property type="match status" value="1"/>
</dbReference>
<dbReference type="Pfam" id="PF13559">
    <property type="entry name" value="DUF4129"/>
    <property type="match status" value="1"/>
</dbReference>
<dbReference type="AlphaFoldDB" id="A0A1X7IB72"/>
<feature type="domain" description="Transglutaminase-like" evidence="2">
    <location>
        <begin position="489"/>
        <end position="576"/>
    </location>
</feature>
<name>A0A1X7IB72_9BACL</name>
<dbReference type="InterPro" id="IPR052901">
    <property type="entry name" value="Bact_TGase-like"/>
</dbReference>
<evidence type="ECO:0000259" key="2">
    <source>
        <dbReference type="SMART" id="SM00460"/>
    </source>
</evidence>
<dbReference type="SUPFAM" id="SSF54001">
    <property type="entry name" value="Cysteine proteinases"/>
    <property type="match status" value="1"/>
</dbReference>
<proteinExistence type="predicted"/>
<protein>
    <submittedName>
        <fullName evidence="3">Transglutaminase-like enzyme, putative cysteine protease</fullName>
    </submittedName>
</protein>
<keyword evidence="3" id="KW-0645">Protease</keyword>
<keyword evidence="3" id="KW-0378">Hydrolase</keyword>
<feature type="transmembrane region" description="Helical" evidence="1">
    <location>
        <begin position="161"/>
        <end position="177"/>
    </location>
</feature>
<keyword evidence="1" id="KW-0472">Membrane</keyword>
<dbReference type="GO" id="GO:0006508">
    <property type="term" value="P:proteolysis"/>
    <property type="evidence" value="ECO:0007669"/>
    <property type="project" value="UniProtKB-KW"/>
</dbReference>
<keyword evidence="1" id="KW-0812">Transmembrane</keyword>
<dbReference type="RefSeq" id="WP_085492573.1">
    <property type="nucleotide sequence ID" value="NZ_FXAZ01000001.1"/>
</dbReference>
<dbReference type="OrthoDB" id="9804872at2"/>
<feature type="transmembrane region" description="Helical" evidence="1">
    <location>
        <begin position="132"/>
        <end position="149"/>
    </location>
</feature>
<dbReference type="PANTHER" id="PTHR42736:SF1">
    <property type="entry name" value="PROTEIN-GLUTAMINE GAMMA-GLUTAMYLTRANSFERASE"/>
    <property type="match status" value="1"/>
</dbReference>
<evidence type="ECO:0000313" key="3">
    <source>
        <dbReference type="EMBL" id="SMG11740.1"/>
    </source>
</evidence>
<keyword evidence="1" id="KW-1133">Transmembrane helix</keyword>
<dbReference type="InterPro" id="IPR038765">
    <property type="entry name" value="Papain-like_cys_pep_sf"/>
</dbReference>
<feature type="transmembrane region" description="Helical" evidence="1">
    <location>
        <begin position="105"/>
        <end position="125"/>
    </location>
</feature>
<dbReference type="InterPro" id="IPR025403">
    <property type="entry name" value="TgpA-like_C"/>
</dbReference>
<dbReference type="SMART" id="SM00460">
    <property type="entry name" value="TGc"/>
    <property type="match status" value="1"/>
</dbReference>
<evidence type="ECO:0000256" key="1">
    <source>
        <dbReference type="SAM" id="Phobius"/>
    </source>
</evidence>
<feature type="transmembrane region" description="Helical" evidence="1">
    <location>
        <begin position="627"/>
        <end position="654"/>
    </location>
</feature>
<evidence type="ECO:0000313" key="4">
    <source>
        <dbReference type="Proteomes" id="UP000193834"/>
    </source>
</evidence>
<keyword evidence="4" id="KW-1185">Reference proteome</keyword>
<feature type="transmembrane region" description="Helical" evidence="1">
    <location>
        <begin position="198"/>
        <end position="219"/>
    </location>
</feature>
<reference evidence="3 4" key="1">
    <citation type="submission" date="2017-04" db="EMBL/GenBank/DDBJ databases">
        <authorList>
            <person name="Afonso C.L."/>
            <person name="Miller P.J."/>
            <person name="Scott M.A."/>
            <person name="Spackman E."/>
            <person name="Goraichik I."/>
            <person name="Dimitrov K.M."/>
            <person name="Suarez D.L."/>
            <person name="Swayne D.E."/>
        </authorList>
    </citation>
    <scope>NUCLEOTIDE SEQUENCE [LARGE SCALE GENOMIC DNA]</scope>
    <source>
        <strain evidence="3 4">11</strain>
    </source>
</reference>
<dbReference type="Proteomes" id="UP000193834">
    <property type="component" value="Unassembled WGS sequence"/>
</dbReference>
<organism evidence="3 4">
    <name type="scientific">Paenibacillus aquistagni</name>
    <dbReference type="NCBI Taxonomy" id="1852522"/>
    <lineage>
        <taxon>Bacteria</taxon>
        <taxon>Bacillati</taxon>
        <taxon>Bacillota</taxon>
        <taxon>Bacilli</taxon>
        <taxon>Bacillales</taxon>
        <taxon>Paenibacillaceae</taxon>
        <taxon>Paenibacillus</taxon>
    </lineage>
</organism>
<dbReference type="STRING" id="1852522.SAMN06295960_0288"/>
<dbReference type="EMBL" id="FXAZ01000001">
    <property type="protein sequence ID" value="SMG11740.1"/>
    <property type="molecule type" value="Genomic_DNA"/>
</dbReference>
<dbReference type="PANTHER" id="PTHR42736">
    <property type="entry name" value="PROTEIN-GLUTAMINE GAMMA-GLUTAMYLTRANSFERASE"/>
    <property type="match status" value="1"/>
</dbReference>
<gene>
    <name evidence="3" type="ORF">SAMN06295960_0288</name>
</gene>